<dbReference type="AlphaFoldDB" id="A0A7X5HT48"/>
<dbReference type="PANTHER" id="PTHR33221:SF5">
    <property type="entry name" value="HTH-TYPE TRANSCRIPTIONAL REGULATOR ISCR"/>
    <property type="match status" value="1"/>
</dbReference>
<evidence type="ECO:0000313" key="2">
    <source>
        <dbReference type="EMBL" id="NDL66187.1"/>
    </source>
</evidence>
<gene>
    <name evidence="2" type="ORF">GXN74_00310</name>
</gene>
<dbReference type="InterPro" id="IPR036388">
    <property type="entry name" value="WH-like_DNA-bd_sf"/>
</dbReference>
<sequence length="148" mass="16474">MKLSTKGRYGLKMMIDLAIHSEKEMVSIKSISERQGISENYLEQIIALLKKAKLVESARGSKGGYSLVKPPEEVSVGEILRALEGNLSPVDCTSLNDGHKCEEADLCVTKNVWRKISDSINEVVDNIPLSELMDEQIKAEDTYKGEFQ</sequence>
<dbReference type="Pfam" id="PF02082">
    <property type="entry name" value="Rrf2"/>
    <property type="match status" value="1"/>
</dbReference>
<dbReference type="PANTHER" id="PTHR33221">
    <property type="entry name" value="WINGED HELIX-TURN-HELIX TRANSCRIPTIONAL REGULATOR, RRF2 FAMILY"/>
    <property type="match status" value="1"/>
</dbReference>
<comment type="caution">
    <text evidence="2">The sequence shown here is derived from an EMBL/GenBank/DDBJ whole genome shotgun (WGS) entry which is preliminary data.</text>
</comment>
<reference evidence="2 3" key="1">
    <citation type="submission" date="2020-01" db="EMBL/GenBank/DDBJ databases">
        <title>Anaeroalcalibacter tamaniensis gen. nov., sp. nov., moderately halophilic strictly anaerobic fermenter bacterium from mud volcano of Taman peninsula.</title>
        <authorList>
            <person name="Frolova A."/>
            <person name="Merkel A.Y."/>
            <person name="Slobodkin A.I."/>
        </authorList>
    </citation>
    <scope>NUCLEOTIDE SEQUENCE [LARGE SCALE GENOMIC DNA]</scope>
    <source>
        <strain evidence="2 3">F-3ap</strain>
    </source>
</reference>
<dbReference type="NCBIfam" id="TIGR00738">
    <property type="entry name" value="rrf2_super"/>
    <property type="match status" value="1"/>
</dbReference>
<dbReference type="GO" id="GO:0003677">
    <property type="term" value="F:DNA binding"/>
    <property type="evidence" value="ECO:0007669"/>
    <property type="project" value="UniProtKB-KW"/>
</dbReference>
<evidence type="ECO:0000313" key="3">
    <source>
        <dbReference type="Proteomes" id="UP000461585"/>
    </source>
</evidence>
<dbReference type="RefSeq" id="WP_162368915.1">
    <property type="nucleotide sequence ID" value="NZ_JAAEEH010000001.1"/>
</dbReference>
<evidence type="ECO:0000256" key="1">
    <source>
        <dbReference type="ARBA" id="ARBA00023125"/>
    </source>
</evidence>
<dbReference type="GO" id="GO:0005829">
    <property type="term" value="C:cytosol"/>
    <property type="evidence" value="ECO:0007669"/>
    <property type="project" value="TreeGrafter"/>
</dbReference>
<keyword evidence="1" id="KW-0238">DNA-binding</keyword>
<accession>A0A7X5HT48</accession>
<organism evidence="2 3">
    <name type="scientific">Anaerotalea alkaliphila</name>
    <dbReference type="NCBI Taxonomy" id="2662126"/>
    <lineage>
        <taxon>Bacteria</taxon>
        <taxon>Bacillati</taxon>
        <taxon>Bacillota</taxon>
        <taxon>Clostridia</taxon>
        <taxon>Eubacteriales</taxon>
        <taxon>Anaerotalea</taxon>
    </lineage>
</organism>
<name>A0A7X5HT48_9FIRM</name>
<dbReference type="EMBL" id="JAAEEH010000001">
    <property type="protein sequence ID" value="NDL66187.1"/>
    <property type="molecule type" value="Genomic_DNA"/>
</dbReference>
<keyword evidence="3" id="KW-1185">Reference proteome</keyword>
<dbReference type="Proteomes" id="UP000461585">
    <property type="component" value="Unassembled WGS sequence"/>
</dbReference>
<protein>
    <submittedName>
        <fullName evidence="2">Rrf2 family transcriptional regulator</fullName>
    </submittedName>
</protein>
<dbReference type="InterPro" id="IPR036390">
    <property type="entry name" value="WH_DNA-bd_sf"/>
</dbReference>
<dbReference type="InterPro" id="IPR000944">
    <property type="entry name" value="Tscrpt_reg_Rrf2"/>
</dbReference>
<dbReference type="PROSITE" id="PS51197">
    <property type="entry name" value="HTH_RRF2_2"/>
    <property type="match status" value="1"/>
</dbReference>
<dbReference type="SUPFAM" id="SSF46785">
    <property type="entry name" value="Winged helix' DNA-binding domain"/>
    <property type="match status" value="1"/>
</dbReference>
<dbReference type="Gene3D" id="1.10.10.10">
    <property type="entry name" value="Winged helix-like DNA-binding domain superfamily/Winged helix DNA-binding domain"/>
    <property type="match status" value="1"/>
</dbReference>
<proteinExistence type="predicted"/>
<dbReference type="GO" id="GO:0003700">
    <property type="term" value="F:DNA-binding transcription factor activity"/>
    <property type="evidence" value="ECO:0007669"/>
    <property type="project" value="TreeGrafter"/>
</dbReference>